<gene>
    <name evidence="1" type="ORF">G2W53_012562</name>
</gene>
<keyword evidence="2" id="KW-1185">Reference proteome</keyword>
<organism evidence="1 2">
    <name type="scientific">Senna tora</name>
    <dbReference type="NCBI Taxonomy" id="362788"/>
    <lineage>
        <taxon>Eukaryota</taxon>
        <taxon>Viridiplantae</taxon>
        <taxon>Streptophyta</taxon>
        <taxon>Embryophyta</taxon>
        <taxon>Tracheophyta</taxon>
        <taxon>Spermatophyta</taxon>
        <taxon>Magnoliopsida</taxon>
        <taxon>eudicotyledons</taxon>
        <taxon>Gunneridae</taxon>
        <taxon>Pentapetalae</taxon>
        <taxon>rosids</taxon>
        <taxon>fabids</taxon>
        <taxon>Fabales</taxon>
        <taxon>Fabaceae</taxon>
        <taxon>Caesalpinioideae</taxon>
        <taxon>Cassia clade</taxon>
        <taxon>Senna</taxon>
    </lineage>
</organism>
<proteinExistence type="predicted"/>
<reference evidence="1" key="1">
    <citation type="submission" date="2020-09" db="EMBL/GenBank/DDBJ databases">
        <title>Genome-Enabled Discovery of Anthraquinone Biosynthesis in Senna tora.</title>
        <authorList>
            <person name="Kang S.-H."/>
            <person name="Pandey R.P."/>
            <person name="Lee C.-M."/>
            <person name="Sim J.-S."/>
            <person name="Jeong J.-T."/>
            <person name="Choi B.-S."/>
            <person name="Jung M."/>
            <person name="Ginzburg D."/>
            <person name="Zhao K."/>
            <person name="Won S.Y."/>
            <person name="Oh T.-J."/>
            <person name="Yu Y."/>
            <person name="Kim N.-H."/>
            <person name="Lee O.R."/>
            <person name="Lee T.-H."/>
            <person name="Bashyal P."/>
            <person name="Kim T.-S."/>
            <person name="Lee W.-H."/>
            <person name="Kawkins C."/>
            <person name="Kim C.-K."/>
            <person name="Kim J.S."/>
            <person name="Ahn B.O."/>
            <person name="Rhee S.Y."/>
            <person name="Sohng J.K."/>
        </authorList>
    </citation>
    <scope>NUCLEOTIDE SEQUENCE</scope>
    <source>
        <tissue evidence="1">Leaf</tissue>
    </source>
</reference>
<dbReference type="EMBL" id="JAAIUW010000005">
    <property type="protein sequence ID" value="KAF7830229.1"/>
    <property type="molecule type" value="Genomic_DNA"/>
</dbReference>
<dbReference type="AlphaFoldDB" id="A0A834TYB2"/>
<name>A0A834TYB2_9FABA</name>
<comment type="caution">
    <text evidence="1">The sequence shown here is derived from an EMBL/GenBank/DDBJ whole genome shotgun (WGS) entry which is preliminary data.</text>
</comment>
<evidence type="ECO:0000313" key="2">
    <source>
        <dbReference type="Proteomes" id="UP000634136"/>
    </source>
</evidence>
<sequence>MRNGKHQLIIKTYTQSGTYRKLEEEMYQLESREARLKLRFGEATERPQTTSYLDSRRSPLMRLGSLADGGK</sequence>
<dbReference type="Proteomes" id="UP000634136">
    <property type="component" value="Unassembled WGS sequence"/>
</dbReference>
<accession>A0A834TYB2</accession>
<protein>
    <submittedName>
        <fullName evidence="1">Uncharacterized protein</fullName>
    </submittedName>
</protein>
<evidence type="ECO:0000313" key="1">
    <source>
        <dbReference type="EMBL" id="KAF7830229.1"/>
    </source>
</evidence>